<gene>
    <name evidence="5" type="ORF">PACILC2_40180</name>
</gene>
<dbReference type="SUPFAM" id="SSF52833">
    <property type="entry name" value="Thioredoxin-like"/>
    <property type="match status" value="1"/>
</dbReference>
<reference evidence="5 6" key="1">
    <citation type="submission" date="2021-04" db="EMBL/GenBank/DDBJ databases">
        <title>Draft genome sequence of Paenibacillus cisolokensis, LC2-13A.</title>
        <authorList>
            <person name="Uke A."/>
            <person name="Chhe C."/>
            <person name="Baramee S."/>
            <person name="Kosugi A."/>
        </authorList>
    </citation>
    <scope>NUCLEOTIDE SEQUENCE [LARGE SCALE GENOMIC DNA]</scope>
    <source>
        <strain evidence="5 6">LC2-13A</strain>
    </source>
</reference>
<accession>A0ABQ4NB90</accession>
<comment type="similarity">
    <text evidence="1 4">Belongs to the glutathione peroxidase family.</text>
</comment>
<organism evidence="5 6">
    <name type="scientific">Paenibacillus cisolokensis</name>
    <dbReference type="NCBI Taxonomy" id="1658519"/>
    <lineage>
        <taxon>Bacteria</taxon>
        <taxon>Bacillati</taxon>
        <taxon>Bacillota</taxon>
        <taxon>Bacilli</taxon>
        <taxon>Bacillales</taxon>
        <taxon>Paenibacillaceae</taxon>
        <taxon>Paenibacillus</taxon>
    </lineage>
</organism>
<evidence type="ECO:0000256" key="3">
    <source>
        <dbReference type="ARBA" id="ARBA00023002"/>
    </source>
</evidence>
<dbReference type="PRINTS" id="PR01011">
    <property type="entry name" value="GLUTPROXDASE"/>
</dbReference>
<name>A0ABQ4NB90_9BACL</name>
<dbReference type="InterPro" id="IPR000889">
    <property type="entry name" value="Glutathione_peroxidase"/>
</dbReference>
<keyword evidence="6" id="KW-1185">Reference proteome</keyword>
<keyword evidence="3 4" id="KW-0560">Oxidoreductase</keyword>
<evidence type="ECO:0000313" key="5">
    <source>
        <dbReference type="EMBL" id="GIQ65450.1"/>
    </source>
</evidence>
<dbReference type="PROSITE" id="PS00763">
    <property type="entry name" value="GLUTATHIONE_PEROXID_2"/>
    <property type="match status" value="1"/>
</dbReference>
<proteinExistence type="inferred from homology"/>
<dbReference type="PANTHER" id="PTHR11592:SF78">
    <property type="entry name" value="GLUTATHIONE PEROXIDASE"/>
    <property type="match status" value="1"/>
</dbReference>
<evidence type="ECO:0000256" key="1">
    <source>
        <dbReference type="ARBA" id="ARBA00006926"/>
    </source>
</evidence>
<dbReference type="InterPro" id="IPR036249">
    <property type="entry name" value="Thioredoxin-like_sf"/>
</dbReference>
<dbReference type="EMBL" id="BOVJ01000133">
    <property type="protein sequence ID" value="GIQ65450.1"/>
    <property type="molecule type" value="Genomic_DNA"/>
</dbReference>
<evidence type="ECO:0000313" key="6">
    <source>
        <dbReference type="Proteomes" id="UP000680304"/>
    </source>
</evidence>
<dbReference type="Pfam" id="PF00255">
    <property type="entry name" value="GSHPx"/>
    <property type="match status" value="1"/>
</dbReference>
<dbReference type="PROSITE" id="PS51355">
    <property type="entry name" value="GLUTATHIONE_PEROXID_3"/>
    <property type="match status" value="1"/>
</dbReference>
<dbReference type="Gene3D" id="3.40.30.10">
    <property type="entry name" value="Glutaredoxin"/>
    <property type="match status" value="1"/>
</dbReference>
<dbReference type="PIRSF" id="PIRSF000303">
    <property type="entry name" value="Glutathion_perox"/>
    <property type="match status" value="1"/>
</dbReference>
<protein>
    <recommendedName>
        <fullName evidence="4">Glutathione peroxidase</fullName>
    </recommendedName>
</protein>
<comment type="caution">
    <text evidence="5">The sequence shown here is derived from an EMBL/GenBank/DDBJ whole genome shotgun (WGS) entry which is preliminary data.</text>
</comment>
<dbReference type="InterPro" id="IPR029759">
    <property type="entry name" value="GPX_AS"/>
</dbReference>
<evidence type="ECO:0000256" key="4">
    <source>
        <dbReference type="RuleBase" id="RU000499"/>
    </source>
</evidence>
<dbReference type="PANTHER" id="PTHR11592">
    <property type="entry name" value="GLUTATHIONE PEROXIDASE"/>
    <property type="match status" value="1"/>
</dbReference>
<sequence length="108" mass="12031">MSIYDFPVETITGEKTTLAPYRGNVLIIVNTASQCGFTPQYAGLQQLHEEYKERGVEILGFPCNQFGGQEPGTNADVQQFCQTNYGVTFPMFAKTDVRGENAHPLFVF</sequence>
<keyword evidence="2 4" id="KW-0575">Peroxidase</keyword>
<dbReference type="PROSITE" id="PS00460">
    <property type="entry name" value="GLUTATHIONE_PEROXID_1"/>
    <property type="match status" value="1"/>
</dbReference>
<dbReference type="CDD" id="cd00340">
    <property type="entry name" value="GSH_Peroxidase"/>
    <property type="match status" value="1"/>
</dbReference>
<dbReference type="Proteomes" id="UP000680304">
    <property type="component" value="Unassembled WGS sequence"/>
</dbReference>
<dbReference type="InterPro" id="IPR029760">
    <property type="entry name" value="GPX_CS"/>
</dbReference>
<evidence type="ECO:0000256" key="2">
    <source>
        <dbReference type="ARBA" id="ARBA00022559"/>
    </source>
</evidence>